<proteinExistence type="predicted"/>
<feature type="compositionally biased region" description="Polar residues" evidence="1">
    <location>
        <begin position="1"/>
        <end position="10"/>
    </location>
</feature>
<dbReference type="EMBL" id="VSSQ01003167">
    <property type="protein sequence ID" value="MPM19386.1"/>
    <property type="molecule type" value="Genomic_DNA"/>
</dbReference>
<gene>
    <name evidence="2" type="ORF">SDC9_65809</name>
</gene>
<name>A0A644XT45_9ZZZZ</name>
<reference evidence="2" key="1">
    <citation type="submission" date="2019-08" db="EMBL/GenBank/DDBJ databases">
        <authorList>
            <person name="Kucharzyk K."/>
            <person name="Murdoch R.W."/>
            <person name="Higgins S."/>
            <person name="Loffler F."/>
        </authorList>
    </citation>
    <scope>NUCLEOTIDE SEQUENCE</scope>
</reference>
<evidence type="ECO:0000256" key="1">
    <source>
        <dbReference type="SAM" id="MobiDB-lite"/>
    </source>
</evidence>
<dbReference type="AlphaFoldDB" id="A0A644XT45"/>
<comment type="caution">
    <text evidence="2">The sequence shown here is derived from an EMBL/GenBank/DDBJ whole genome shotgun (WGS) entry which is preliminary data.</text>
</comment>
<feature type="region of interest" description="Disordered" evidence="1">
    <location>
        <begin position="1"/>
        <end position="40"/>
    </location>
</feature>
<sequence length="75" mass="7954">MTAHSANTQDKPVKGGHTAPRNRHKGSGRNIRPGNGADVQTKHIVNAIQNAFFNGQSGAPANFLSGLENKTDYAL</sequence>
<accession>A0A644XT45</accession>
<organism evidence="2">
    <name type="scientific">bioreactor metagenome</name>
    <dbReference type="NCBI Taxonomy" id="1076179"/>
    <lineage>
        <taxon>unclassified sequences</taxon>
        <taxon>metagenomes</taxon>
        <taxon>ecological metagenomes</taxon>
    </lineage>
</organism>
<evidence type="ECO:0000313" key="2">
    <source>
        <dbReference type="EMBL" id="MPM19386.1"/>
    </source>
</evidence>
<protein>
    <submittedName>
        <fullName evidence="2">Uncharacterized protein</fullName>
    </submittedName>
</protein>